<protein>
    <submittedName>
        <fullName evidence="2">Iron-sulfur cluster assembly protein</fullName>
    </submittedName>
</protein>
<evidence type="ECO:0000313" key="3">
    <source>
        <dbReference type="Proteomes" id="UP001596002"/>
    </source>
</evidence>
<dbReference type="InterPro" id="IPR034904">
    <property type="entry name" value="FSCA_dom_sf"/>
</dbReference>
<dbReference type="Gene3D" id="3.30.300.130">
    <property type="entry name" value="Fe-S cluster assembly (FSCA)"/>
    <property type="match status" value="1"/>
</dbReference>
<gene>
    <name evidence="2" type="ORF">ACFO8Q_05085</name>
</gene>
<dbReference type="SUPFAM" id="SSF117916">
    <property type="entry name" value="Fe-S cluster assembly (FSCA) domain-like"/>
    <property type="match status" value="1"/>
</dbReference>
<reference evidence="3" key="1">
    <citation type="journal article" date="2019" name="Int. J. Syst. Evol. Microbiol.">
        <title>The Global Catalogue of Microorganisms (GCM) 10K type strain sequencing project: providing services to taxonomists for standard genome sequencing and annotation.</title>
        <authorList>
            <consortium name="The Broad Institute Genomics Platform"/>
            <consortium name="The Broad Institute Genome Sequencing Center for Infectious Disease"/>
            <person name="Wu L."/>
            <person name="Ma J."/>
        </authorList>
    </citation>
    <scope>NUCLEOTIDE SEQUENCE [LARGE SCALE GENOMIC DNA]</scope>
    <source>
        <strain evidence="3">WYCCWR 12678</strain>
    </source>
</reference>
<accession>A0ABV9Q0A2</accession>
<dbReference type="Proteomes" id="UP001596002">
    <property type="component" value="Unassembled WGS sequence"/>
</dbReference>
<dbReference type="RefSeq" id="WP_380024642.1">
    <property type="nucleotide sequence ID" value="NZ_JBHSHC010000029.1"/>
</dbReference>
<evidence type="ECO:0000259" key="1">
    <source>
        <dbReference type="Pfam" id="PF01883"/>
    </source>
</evidence>
<keyword evidence="3" id="KW-1185">Reference proteome</keyword>
<sequence>MQQREEVFTKLATVYDPELDQSLTELGFINEVIVKGSDVMVSFRLPTYWCSPNFAFIMAEDIRDRVSELPWVRNVVVCLEDHCASTEINEGVSNGKSFTETFPDVSSGELDELRKTFRVKAFLSRQERLLRHLIRLGFTHVDILNLTIKNLCDLPNLESEGMLLTKRYLSIRQELGHDNEPQSTAFIQPDGKNLDPESFSDYLANARRTRLSMEFNGHHCRGLFQTRYSIEQLSELEVCKHESSAFA</sequence>
<proteinExistence type="predicted"/>
<organism evidence="2 3">
    <name type="scientific">Effusibacillus consociatus</name>
    <dbReference type="NCBI Taxonomy" id="1117041"/>
    <lineage>
        <taxon>Bacteria</taxon>
        <taxon>Bacillati</taxon>
        <taxon>Bacillota</taxon>
        <taxon>Bacilli</taxon>
        <taxon>Bacillales</taxon>
        <taxon>Alicyclobacillaceae</taxon>
        <taxon>Effusibacillus</taxon>
    </lineage>
</organism>
<comment type="caution">
    <text evidence="2">The sequence shown here is derived from an EMBL/GenBank/DDBJ whole genome shotgun (WGS) entry which is preliminary data.</text>
</comment>
<evidence type="ECO:0000313" key="2">
    <source>
        <dbReference type="EMBL" id="MFC4766747.1"/>
    </source>
</evidence>
<dbReference type="InterPro" id="IPR002744">
    <property type="entry name" value="MIP18-like"/>
</dbReference>
<dbReference type="Pfam" id="PF01883">
    <property type="entry name" value="FeS_assembly_P"/>
    <property type="match status" value="1"/>
</dbReference>
<feature type="domain" description="MIP18 family-like" evidence="1">
    <location>
        <begin position="4"/>
        <end position="75"/>
    </location>
</feature>
<dbReference type="EMBL" id="JBHSHC010000029">
    <property type="protein sequence ID" value="MFC4766747.1"/>
    <property type="molecule type" value="Genomic_DNA"/>
</dbReference>
<name>A0ABV9Q0A2_9BACL</name>